<dbReference type="FunFam" id="1.10.8.270:FF:000016">
    <property type="entry name" value="TBC1 domain family member 2A"/>
    <property type="match status" value="1"/>
</dbReference>
<dbReference type="GeneID" id="29003313"/>
<dbReference type="VEuPathDB" id="FungiDB:PHYBLDRAFT_71085"/>
<keyword evidence="4" id="KW-1185">Reference proteome</keyword>
<dbReference type="FunCoup" id="A0A167JMP9">
    <property type="interactions" value="93"/>
</dbReference>
<dbReference type="Gene3D" id="1.10.472.80">
    <property type="entry name" value="Ypt/Rab-GAP domain of gyp1p, domain 3"/>
    <property type="match status" value="1"/>
</dbReference>
<dbReference type="GO" id="GO:0005096">
    <property type="term" value="F:GTPase activator activity"/>
    <property type="evidence" value="ECO:0007669"/>
    <property type="project" value="TreeGrafter"/>
</dbReference>
<name>A0A167JMP9_PHYB8</name>
<dbReference type="PANTHER" id="PTHR47219:SF20">
    <property type="entry name" value="TBC1 DOMAIN FAMILY MEMBER 2B"/>
    <property type="match status" value="1"/>
</dbReference>
<dbReference type="RefSeq" id="XP_018284366.1">
    <property type="nucleotide sequence ID" value="XM_018442407.1"/>
</dbReference>
<protein>
    <recommendedName>
        <fullName evidence="2">Rab-GAP TBC domain-containing protein</fullName>
    </recommendedName>
</protein>
<dbReference type="Proteomes" id="UP000077315">
    <property type="component" value="Unassembled WGS sequence"/>
</dbReference>
<dbReference type="OrthoDB" id="294251at2759"/>
<reference evidence="4" key="1">
    <citation type="submission" date="2015-06" db="EMBL/GenBank/DDBJ databases">
        <title>Expansion of signal transduction pathways in fungi by whole-genome duplication.</title>
        <authorList>
            <consortium name="DOE Joint Genome Institute"/>
            <person name="Corrochano L.M."/>
            <person name="Kuo A."/>
            <person name="Marcet-Houben M."/>
            <person name="Polaino S."/>
            <person name="Salamov A."/>
            <person name="Villalobos J.M."/>
            <person name="Alvarez M.I."/>
            <person name="Avalos J."/>
            <person name="Benito E.P."/>
            <person name="Benoit I."/>
            <person name="Burger G."/>
            <person name="Camino L.P."/>
            <person name="Canovas D."/>
            <person name="Cerda-Olmedo E."/>
            <person name="Cheng J.-F."/>
            <person name="Dominguez A."/>
            <person name="Elias M."/>
            <person name="Eslava A.P."/>
            <person name="Glaser F."/>
            <person name="Grimwood J."/>
            <person name="Gutierrez G."/>
            <person name="Heitman J."/>
            <person name="Henrissat B."/>
            <person name="Iturriaga E.A."/>
            <person name="Lang B.F."/>
            <person name="Lavin J.L."/>
            <person name="Lee S."/>
            <person name="Li W."/>
            <person name="Lindquist E."/>
            <person name="Lopez-Garcia S."/>
            <person name="Luque E.M."/>
            <person name="Marcos A.T."/>
            <person name="Martin J."/>
            <person name="McCluskey K."/>
            <person name="Medina H.R."/>
            <person name="Miralles-Duran A."/>
            <person name="Miyazaki A."/>
            <person name="Munoz-Torres E."/>
            <person name="Oguiza J.A."/>
            <person name="Ohm R."/>
            <person name="Olmedo M."/>
            <person name="Orejas M."/>
            <person name="Ortiz-Castellanos L."/>
            <person name="Pisabarro A.G."/>
            <person name="Rodriguez-Romero J."/>
            <person name="Ruiz-Herrera J."/>
            <person name="Ruiz-Vazquez R."/>
            <person name="Sanz C."/>
            <person name="Schackwitz W."/>
            <person name="Schmutz J."/>
            <person name="Shahriari M."/>
            <person name="Shelest E."/>
            <person name="Silva-Franco F."/>
            <person name="Soanes D."/>
            <person name="Syed K."/>
            <person name="Tagua V.G."/>
            <person name="Talbot N.J."/>
            <person name="Thon M."/>
            <person name="De vries R.P."/>
            <person name="Wiebenga A."/>
            <person name="Yadav J.S."/>
            <person name="Braun E.L."/>
            <person name="Baker S."/>
            <person name="Garre V."/>
            <person name="Horwitz B."/>
            <person name="Torres-Martinez S."/>
            <person name="Idnurm A."/>
            <person name="Herrera-Estrella A."/>
            <person name="Gabaldon T."/>
            <person name="Grigoriev I.V."/>
        </authorList>
    </citation>
    <scope>NUCLEOTIDE SEQUENCE [LARGE SCALE GENOMIC DNA]</scope>
    <source>
        <strain evidence="4">NRRL 1555(-)</strain>
    </source>
</reference>
<dbReference type="AlphaFoldDB" id="A0A167JMP9"/>
<dbReference type="Pfam" id="PF00566">
    <property type="entry name" value="RabGAP-TBC"/>
    <property type="match status" value="1"/>
</dbReference>
<dbReference type="Gene3D" id="1.10.10.750">
    <property type="entry name" value="Ypt/Rab-GAP domain of gyp1p, domain 1"/>
    <property type="match status" value="1"/>
</dbReference>
<evidence type="ECO:0000313" key="4">
    <source>
        <dbReference type="Proteomes" id="UP000077315"/>
    </source>
</evidence>
<dbReference type="EMBL" id="KV441004">
    <property type="protein sequence ID" value="OAD66326.1"/>
    <property type="molecule type" value="Genomic_DNA"/>
</dbReference>
<evidence type="ECO:0000313" key="3">
    <source>
        <dbReference type="EMBL" id="OAD66326.1"/>
    </source>
</evidence>
<dbReference type="SUPFAM" id="SSF47923">
    <property type="entry name" value="Ypt/Rab-GAP domain of gyp1p"/>
    <property type="match status" value="2"/>
</dbReference>
<evidence type="ECO:0000259" key="2">
    <source>
        <dbReference type="PROSITE" id="PS50086"/>
    </source>
</evidence>
<proteinExistence type="predicted"/>
<feature type="domain" description="Rab-GAP TBC" evidence="2">
    <location>
        <begin position="227"/>
        <end position="447"/>
    </location>
</feature>
<feature type="compositionally biased region" description="Polar residues" evidence="1">
    <location>
        <begin position="42"/>
        <end position="53"/>
    </location>
</feature>
<dbReference type="GO" id="GO:0031267">
    <property type="term" value="F:small GTPase binding"/>
    <property type="evidence" value="ECO:0007669"/>
    <property type="project" value="TreeGrafter"/>
</dbReference>
<evidence type="ECO:0000256" key="1">
    <source>
        <dbReference type="SAM" id="MobiDB-lite"/>
    </source>
</evidence>
<dbReference type="STRING" id="763407.A0A167JMP9"/>
<dbReference type="SMART" id="SM00164">
    <property type="entry name" value="TBC"/>
    <property type="match status" value="1"/>
</dbReference>
<dbReference type="InterPro" id="IPR050302">
    <property type="entry name" value="Rab_GAP_TBC_domain"/>
</dbReference>
<organism evidence="3 4">
    <name type="scientific">Phycomyces blakesleeanus (strain ATCC 8743b / DSM 1359 / FGSC 10004 / NBRC 33097 / NRRL 1555)</name>
    <dbReference type="NCBI Taxonomy" id="763407"/>
    <lineage>
        <taxon>Eukaryota</taxon>
        <taxon>Fungi</taxon>
        <taxon>Fungi incertae sedis</taxon>
        <taxon>Mucoromycota</taxon>
        <taxon>Mucoromycotina</taxon>
        <taxon>Mucoromycetes</taxon>
        <taxon>Mucorales</taxon>
        <taxon>Phycomycetaceae</taxon>
        <taxon>Phycomyces</taxon>
    </lineage>
</organism>
<gene>
    <name evidence="3" type="ORF">PHYBLDRAFT_71085</name>
</gene>
<dbReference type="InParanoid" id="A0A167JMP9"/>
<dbReference type="Gene3D" id="1.10.8.270">
    <property type="entry name" value="putative rabgap domain of human tbc1 domain family member 14 like domains"/>
    <property type="match status" value="1"/>
</dbReference>
<dbReference type="InterPro" id="IPR035969">
    <property type="entry name" value="Rab-GAP_TBC_sf"/>
</dbReference>
<accession>A0A167JMP9</accession>
<feature type="region of interest" description="Disordered" evidence="1">
    <location>
        <begin position="33"/>
        <end position="79"/>
    </location>
</feature>
<sequence length="536" mass="61972">MTGVFKEQPKKHIQQSFQKAFDNLSLSASTIIKRRTSDGDQTRQTAEAAQRLSTKPLPQLSHSLTATKPHPSLPEPSKFGYCPEILSGTDHYSRSQKYNPSYNTLPFKPDSLSFKKTRPGSTTSLQSEYSYSSDTHPWRLETFVNGEFKENSKDDECRNSAIASEKRDIYGFKLPTQWVKQQYLDQFDTYYQPILDSQEQRWKIYLSEQKSEWPPLDSKLKRYTRKGIPNHLRGKAWFHYSGAKTKMENNPMLFDSLLKTAISMGEHNEYAEIIHRDLHRTFPDNHRFQCAVSSTDGSAVMMPESNPTLMALERVLLAYSIYSPQVGYCQSLNYIVGFFLLFLETASEEEAFWMLVVTVHDYFPENMYDVTMEGANIDQTVLMLMISERLPAVWNKIANGKSFWECEQADCLPPVTLVTGHWFLTLFINILPVEGHIVMFKVALAIFKLNEHNIGDLEDPVDVFRILQNMPRRLIDCHRLMEYVFNPSSISADLCPKDIQSKRSLFREQRKQRRVSATLLINKKRINGERTKSTML</sequence>
<dbReference type="InterPro" id="IPR000195">
    <property type="entry name" value="Rab-GAP-TBC_dom"/>
</dbReference>
<dbReference type="PANTHER" id="PTHR47219">
    <property type="entry name" value="RAB GTPASE-ACTIVATING PROTEIN 1-LIKE"/>
    <property type="match status" value="1"/>
</dbReference>
<dbReference type="PROSITE" id="PS50086">
    <property type="entry name" value="TBC_RABGAP"/>
    <property type="match status" value="1"/>
</dbReference>